<evidence type="ECO:0000313" key="2">
    <source>
        <dbReference type="Proteomes" id="UP001209417"/>
    </source>
</evidence>
<dbReference type="RefSeq" id="WP_264952979.1">
    <property type="nucleotide sequence ID" value="NZ_JAPDVE010000002.1"/>
</dbReference>
<comment type="caution">
    <text evidence="1">The sequence shown here is derived from an EMBL/GenBank/DDBJ whole genome shotgun (WGS) entry which is preliminary data.</text>
</comment>
<organism evidence="1 2">
    <name type="scientific">Segatella copri</name>
    <dbReference type="NCBI Taxonomy" id="165179"/>
    <lineage>
        <taxon>Bacteria</taxon>
        <taxon>Pseudomonadati</taxon>
        <taxon>Bacteroidota</taxon>
        <taxon>Bacteroidia</taxon>
        <taxon>Bacteroidales</taxon>
        <taxon>Prevotellaceae</taxon>
        <taxon>Segatella</taxon>
    </lineage>
</organism>
<dbReference type="EMBL" id="JAPDVG010000001">
    <property type="protein sequence ID" value="MCW4131084.1"/>
    <property type="molecule type" value="Genomic_DNA"/>
</dbReference>
<sequence>MEKVFEWHHSLYYGERLSLDDFDTKSTKSLDSLLRAICMVEPTSYKTEFRMKALLPSLNAAYYVAACLANAESLDIAELYDEIGLVIRLHWDEYFQENLKYPYPCRCSFLYLMLIKWMVYGILHSQANKSREMVAFLDGFRRKLIGERRYDGRDGSDVYDYLHLLGIVERTIDEWPYRYHTDLRPNPLHPRHYTLNLWYKSVRNYDMDQIERQLRLFRTKEEQLAFLDWAREASRQPQPVFVDDDFETI</sequence>
<gene>
    <name evidence="1" type="ORF">ONT19_05635</name>
</gene>
<evidence type="ECO:0000313" key="1">
    <source>
        <dbReference type="EMBL" id="MCW4131084.1"/>
    </source>
</evidence>
<protein>
    <submittedName>
        <fullName evidence="1">Uncharacterized protein</fullName>
    </submittedName>
</protein>
<dbReference type="AlphaFoldDB" id="A0AAW5TYF7"/>
<reference evidence="1" key="1">
    <citation type="submission" date="2022-11" db="EMBL/GenBank/DDBJ databases">
        <title>Genomic repertoires linked with pathogenic potency of arthritogenic Prevotella copri isolated from the gut of rheumatoid arthritis patients.</title>
        <authorList>
            <person name="Nii T."/>
            <person name="Maeda Y."/>
            <person name="Motooka D."/>
            <person name="Naito M."/>
            <person name="Matsumoto Y."/>
            <person name="Ogawa T."/>
            <person name="Oguro-Igashira E."/>
            <person name="Kishikawa T."/>
            <person name="Yamashita M."/>
            <person name="Koizumi S."/>
            <person name="Kurakawa T."/>
            <person name="Okumura R."/>
            <person name="Kayama H."/>
            <person name="Murakami M."/>
            <person name="Sakaguchi T."/>
            <person name="Das B."/>
            <person name="Nakamura S."/>
            <person name="Okada Y."/>
            <person name="Kumanogoh A."/>
            <person name="Takeda K."/>
        </authorList>
    </citation>
    <scope>NUCLEOTIDE SEQUENCE</scope>
    <source>
        <strain evidence="1">H019-1</strain>
    </source>
</reference>
<name>A0AAW5TYF7_9BACT</name>
<accession>A0AAW5TYF7</accession>
<dbReference type="Proteomes" id="UP001209417">
    <property type="component" value="Unassembled WGS sequence"/>
</dbReference>
<proteinExistence type="predicted"/>